<accession>A0ABQ3WQD6</accession>
<comment type="caution">
    <text evidence="1">The sequence shown here is derived from an EMBL/GenBank/DDBJ whole genome shotgun (WGS) entry which is preliminary data.</text>
</comment>
<name>A0ABQ3WQD6_9ACTN</name>
<proteinExistence type="predicted"/>
<reference evidence="1" key="1">
    <citation type="submission" date="2021-01" db="EMBL/GenBank/DDBJ databases">
        <title>Whole genome shotgun sequence of Actinoplanes capillaceus NBRC 16408.</title>
        <authorList>
            <person name="Komaki H."/>
            <person name="Tamura T."/>
        </authorList>
    </citation>
    <scope>NUCLEOTIDE SEQUENCE [LARGE SCALE GENOMIC DNA]</scope>
    <source>
        <strain evidence="1">NBRC 16408</strain>
    </source>
</reference>
<evidence type="ECO:0000313" key="1">
    <source>
        <dbReference type="EMBL" id="GID48520.1"/>
    </source>
</evidence>
<gene>
    <name evidence="1" type="ORF">Aca07nite_57950</name>
</gene>
<dbReference type="EMBL" id="BOMF01000105">
    <property type="protein sequence ID" value="GID48520.1"/>
    <property type="molecule type" value="Genomic_DNA"/>
</dbReference>
<sequence>MRTSSMASATARNMATELPRSGFPTVQYGPMIWGDRVTESYSMNAGPGRTRIPRQRRSTAADRARLRRLAEAGLLGALSQEERRRLLPAAYEVAYPIVYDVITRRIARNRGHNACSHGLRHMEESCLDGFHDDLEAVAEHLLAVTQPIADLEGWLARRAQNAAIDGHRRRRGEQGALQRPRMTKALSEGLGDPWLCELALKILTWVGLPGGVGVTVWPLDSWARDRADHTGDHRGSTPARVQADIDRVLEVMRRRPDWYERNVERPLGRKTTPVGGSPGERIGEPRPLLVLDAAEAGEARFADLAALAVEAIRAGLSRDEDPTVTVVTVLTTLFLNGSGADEIDRAPGGGSLAEDRLSSVLGDPAAVSTLVQRVLRIVRGPG</sequence>
<protein>
    <submittedName>
        <fullName evidence="1">Uncharacterized protein</fullName>
    </submittedName>
</protein>
<organism evidence="1">
    <name type="scientific">Actinoplanes campanulatus</name>
    <dbReference type="NCBI Taxonomy" id="113559"/>
    <lineage>
        <taxon>Bacteria</taxon>
        <taxon>Bacillati</taxon>
        <taxon>Actinomycetota</taxon>
        <taxon>Actinomycetes</taxon>
        <taxon>Micromonosporales</taxon>
        <taxon>Micromonosporaceae</taxon>
        <taxon>Actinoplanes</taxon>
    </lineage>
</organism>